<comment type="caution">
    <text evidence="1">The sequence shown here is derived from an EMBL/GenBank/DDBJ whole genome shotgun (WGS) entry which is preliminary data.</text>
</comment>
<dbReference type="AlphaFoldDB" id="A0AAV4GQV4"/>
<organism evidence="1 2">
    <name type="scientific">Elysia marginata</name>
    <dbReference type="NCBI Taxonomy" id="1093978"/>
    <lineage>
        <taxon>Eukaryota</taxon>
        <taxon>Metazoa</taxon>
        <taxon>Spiralia</taxon>
        <taxon>Lophotrochozoa</taxon>
        <taxon>Mollusca</taxon>
        <taxon>Gastropoda</taxon>
        <taxon>Heterobranchia</taxon>
        <taxon>Euthyneura</taxon>
        <taxon>Panpulmonata</taxon>
        <taxon>Sacoglossa</taxon>
        <taxon>Placobranchoidea</taxon>
        <taxon>Plakobranchidae</taxon>
        <taxon>Elysia</taxon>
    </lineage>
</organism>
<dbReference type="Proteomes" id="UP000762676">
    <property type="component" value="Unassembled WGS sequence"/>
</dbReference>
<proteinExistence type="predicted"/>
<keyword evidence="2" id="KW-1185">Reference proteome</keyword>
<sequence>MITTYKGPPHTHEFQLSAFDIKRLRDGEHTKQVVTSVTMGHSHELNIVFRNGRFQYRTCDGKRNCPDGHDRELIPDEEALAQVV</sequence>
<reference evidence="1 2" key="1">
    <citation type="journal article" date="2021" name="Elife">
        <title>Chloroplast acquisition without the gene transfer in kleptoplastic sea slugs, Plakobranchus ocellatus.</title>
        <authorList>
            <person name="Maeda T."/>
            <person name="Takahashi S."/>
            <person name="Yoshida T."/>
            <person name="Shimamura S."/>
            <person name="Takaki Y."/>
            <person name="Nagai Y."/>
            <person name="Toyoda A."/>
            <person name="Suzuki Y."/>
            <person name="Arimoto A."/>
            <person name="Ishii H."/>
            <person name="Satoh N."/>
            <person name="Nishiyama T."/>
            <person name="Hasebe M."/>
            <person name="Maruyama T."/>
            <person name="Minagawa J."/>
            <person name="Obokata J."/>
            <person name="Shigenobu S."/>
        </authorList>
    </citation>
    <scope>NUCLEOTIDE SEQUENCE [LARGE SCALE GENOMIC DNA]</scope>
</reference>
<evidence type="ECO:0000313" key="1">
    <source>
        <dbReference type="EMBL" id="GFR88257.1"/>
    </source>
</evidence>
<name>A0AAV4GQV4_9GAST</name>
<gene>
    <name evidence="1" type="ORF">ElyMa_004246800</name>
</gene>
<evidence type="ECO:0000313" key="2">
    <source>
        <dbReference type="Proteomes" id="UP000762676"/>
    </source>
</evidence>
<dbReference type="EMBL" id="BMAT01008564">
    <property type="protein sequence ID" value="GFR88257.1"/>
    <property type="molecule type" value="Genomic_DNA"/>
</dbReference>
<accession>A0AAV4GQV4</accession>
<protein>
    <submittedName>
        <fullName evidence="1">Uncharacterized protein</fullName>
    </submittedName>
</protein>